<keyword evidence="13" id="KW-0732">Signal</keyword>
<keyword evidence="17" id="KW-1185">Reference proteome</keyword>
<feature type="signal peptide" evidence="13">
    <location>
        <begin position="1"/>
        <end position="29"/>
    </location>
</feature>
<keyword evidence="6 11" id="KW-0798">TonB box</keyword>
<evidence type="ECO:0000256" key="8">
    <source>
        <dbReference type="ARBA" id="ARBA00023170"/>
    </source>
</evidence>
<evidence type="ECO:0000313" key="17">
    <source>
        <dbReference type="Proteomes" id="UP001368500"/>
    </source>
</evidence>
<evidence type="ECO:0000256" key="3">
    <source>
        <dbReference type="ARBA" id="ARBA00022448"/>
    </source>
</evidence>
<dbReference type="InterPro" id="IPR012910">
    <property type="entry name" value="Plug_dom"/>
</dbReference>
<evidence type="ECO:0000313" key="16">
    <source>
        <dbReference type="EMBL" id="MEK8026932.1"/>
    </source>
</evidence>
<dbReference type="InterPro" id="IPR000531">
    <property type="entry name" value="Beta-barrel_TonB"/>
</dbReference>
<dbReference type="RefSeq" id="WP_341374715.1">
    <property type="nucleotide sequence ID" value="NZ_JBBUTF010000011.1"/>
</dbReference>
<keyword evidence="5 10" id="KW-0812">Transmembrane</keyword>
<dbReference type="InterPro" id="IPR036942">
    <property type="entry name" value="Beta-barrel_TonB_sf"/>
</dbReference>
<evidence type="ECO:0000259" key="14">
    <source>
        <dbReference type="Pfam" id="PF00593"/>
    </source>
</evidence>
<dbReference type="Pfam" id="PF07715">
    <property type="entry name" value="Plug"/>
    <property type="match status" value="1"/>
</dbReference>
<dbReference type="EMBL" id="JBBUTF010000011">
    <property type="protein sequence ID" value="MEK8026932.1"/>
    <property type="molecule type" value="Genomic_DNA"/>
</dbReference>
<dbReference type="InterPro" id="IPR010105">
    <property type="entry name" value="TonB_sidphr_rcpt"/>
</dbReference>
<evidence type="ECO:0000256" key="10">
    <source>
        <dbReference type="PROSITE-ProRule" id="PRU01360"/>
    </source>
</evidence>
<evidence type="ECO:0000256" key="5">
    <source>
        <dbReference type="ARBA" id="ARBA00022692"/>
    </source>
</evidence>
<dbReference type="PANTHER" id="PTHR32552:SF74">
    <property type="entry name" value="HYDROXAMATE SIDEROPHORE RECEPTOR FHUE"/>
    <property type="match status" value="1"/>
</dbReference>
<keyword evidence="4 10" id="KW-1134">Transmembrane beta strand</keyword>
<dbReference type="Pfam" id="PF00593">
    <property type="entry name" value="TonB_dep_Rec_b-barrel"/>
    <property type="match status" value="1"/>
</dbReference>
<evidence type="ECO:0000256" key="1">
    <source>
        <dbReference type="ARBA" id="ARBA00004571"/>
    </source>
</evidence>
<gene>
    <name evidence="16" type="ORF">AACH11_13250</name>
</gene>
<sequence>MNPPALRPFRTLRPLLLSPLALACGAALAQEAAPAAAAAAPTASTPAAVQPTLLPALKVKARKAEVEGDARHSSGATRMPLSLQDTPSSVSVIDGALMRDFGMQDVNRLLDLTPGVLVERVETDRVYYTARGFDITQFQQDGLGMPFANGAQWGRLDTAPYERVEVLRGATGLLAGTGNPSATVNFVRKRASSTDLKAEAQLTLGSWNQRRLDLDVGGRLVEDGSVRGRLVLVDDDKDSYLDRYHSHRNVAYGVLEWDIGRDTLLSVGLHGQRSESDSPMWGALPLIDSNGRRVDYSTGTSTAADWSWWNNRSNEAFAELSHTLGGGWQTRATLTRRHRAAPSELLYVYGTPDASGASSGLYGYPSAFDGRYVDTVIDAYASGPLRLAGRTHTLMAGINLGRQTVDETSRYPDDTAVAVPSPEGWDGRLAEPSFTARQDGSQVQRKRHSVYAAMRLDASDGLKVSLGLNASQVRHTGQSYGVDQAVRHTAVKPFIGAVLDLDATYKAYASYAEVFNPQIEADVNRRPLDALEGSNLEAGVKAAWLQGRLDASAAVFRTRQRNVAVHAGYHDDWSSYYRGIDATSTGYELELRGRPVAGWHVSAGWTHLQLRDGADQDVNRYMPRRSLRLTSTWDVQPRLKLGTAVRWQSRVADATGTVEQKAYGLVDLSATWTIDRQWNARLAVDNVANVKYLNSLKWDQAYYGEPRSVKATVSWTH</sequence>
<protein>
    <submittedName>
        <fullName evidence="16">TonB-dependent siderophore receptor</fullName>
    </submittedName>
</protein>
<evidence type="ECO:0000256" key="12">
    <source>
        <dbReference type="SAM" id="MobiDB-lite"/>
    </source>
</evidence>
<feature type="domain" description="TonB-dependent receptor-like beta-barrel" evidence="14">
    <location>
        <begin position="296"/>
        <end position="687"/>
    </location>
</feature>
<feature type="domain" description="TonB-dependent receptor plug" evidence="15">
    <location>
        <begin position="83"/>
        <end position="182"/>
    </location>
</feature>
<evidence type="ECO:0000256" key="13">
    <source>
        <dbReference type="SAM" id="SignalP"/>
    </source>
</evidence>
<evidence type="ECO:0000256" key="7">
    <source>
        <dbReference type="ARBA" id="ARBA00023136"/>
    </source>
</evidence>
<keyword evidence="7 10" id="KW-0472">Membrane</keyword>
<dbReference type="InterPro" id="IPR039426">
    <property type="entry name" value="TonB-dep_rcpt-like"/>
</dbReference>
<feature type="region of interest" description="Disordered" evidence="12">
    <location>
        <begin position="64"/>
        <end position="84"/>
    </location>
</feature>
<evidence type="ECO:0000256" key="4">
    <source>
        <dbReference type="ARBA" id="ARBA00022452"/>
    </source>
</evidence>
<comment type="similarity">
    <text evidence="2 10 11">Belongs to the TonB-dependent receptor family.</text>
</comment>
<evidence type="ECO:0000256" key="6">
    <source>
        <dbReference type="ARBA" id="ARBA00023077"/>
    </source>
</evidence>
<name>A0ABU9BAK8_9BURK</name>
<dbReference type="PANTHER" id="PTHR32552">
    <property type="entry name" value="FERRICHROME IRON RECEPTOR-RELATED"/>
    <property type="match status" value="1"/>
</dbReference>
<evidence type="ECO:0000256" key="11">
    <source>
        <dbReference type="RuleBase" id="RU003357"/>
    </source>
</evidence>
<comment type="subcellular location">
    <subcellularLocation>
        <location evidence="1 10">Cell outer membrane</location>
        <topology evidence="1 10">Multi-pass membrane protein</topology>
    </subcellularLocation>
</comment>
<feature type="chain" id="PRO_5046317024" evidence="13">
    <location>
        <begin position="30"/>
        <end position="717"/>
    </location>
</feature>
<evidence type="ECO:0000256" key="2">
    <source>
        <dbReference type="ARBA" id="ARBA00009810"/>
    </source>
</evidence>
<dbReference type="Gene3D" id="2.170.130.10">
    <property type="entry name" value="TonB-dependent receptor, plug domain"/>
    <property type="match status" value="1"/>
</dbReference>
<dbReference type="Gene3D" id="2.40.170.20">
    <property type="entry name" value="TonB-dependent receptor, beta-barrel domain"/>
    <property type="match status" value="1"/>
</dbReference>
<dbReference type="SUPFAM" id="SSF56935">
    <property type="entry name" value="Porins"/>
    <property type="match status" value="1"/>
</dbReference>
<keyword evidence="9 10" id="KW-0998">Cell outer membrane</keyword>
<accession>A0ABU9BAK8</accession>
<keyword evidence="3 10" id="KW-0813">Transport</keyword>
<dbReference type="PROSITE" id="PS52016">
    <property type="entry name" value="TONB_DEPENDENT_REC_3"/>
    <property type="match status" value="1"/>
</dbReference>
<reference evidence="16 17" key="1">
    <citation type="submission" date="2024-04" db="EMBL/GenBank/DDBJ databases">
        <title>Novel species of the genus Ideonella isolated from streams.</title>
        <authorList>
            <person name="Lu H."/>
        </authorList>
    </citation>
    <scope>NUCLEOTIDE SEQUENCE [LARGE SCALE GENOMIC DNA]</scope>
    <source>
        <strain evidence="16 17">BYS139W</strain>
    </source>
</reference>
<dbReference type="NCBIfam" id="TIGR01783">
    <property type="entry name" value="TonB-siderophor"/>
    <property type="match status" value="1"/>
</dbReference>
<comment type="caution">
    <text evidence="16">The sequence shown here is derived from an EMBL/GenBank/DDBJ whole genome shotgun (WGS) entry which is preliminary data.</text>
</comment>
<evidence type="ECO:0000256" key="9">
    <source>
        <dbReference type="ARBA" id="ARBA00023237"/>
    </source>
</evidence>
<dbReference type="CDD" id="cd01347">
    <property type="entry name" value="ligand_gated_channel"/>
    <property type="match status" value="1"/>
</dbReference>
<dbReference type="InterPro" id="IPR037066">
    <property type="entry name" value="Plug_dom_sf"/>
</dbReference>
<evidence type="ECO:0000259" key="15">
    <source>
        <dbReference type="Pfam" id="PF07715"/>
    </source>
</evidence>
<dbReference type="PROSITE" id="PS51257">
    <property type="entry name" value="PROKAR_LIPOPROTEIN"/>
    <property type="match status" value="1"/>
</dbReference>
<keyword evidence="8 16" id="KW-0675">Receptor</keyword>
<proteinExistence type="inferred from homology"/>
<organism evidence="16 17">
    <name type="scientific">Pseudaquabacterium rugosum</name>
    <dbReference type="NCBI Taxonomy" id="2984194"/>
    <lineage>
        <taxon>Bacteria</taxon>
        <taxon>Pseudomonadati</taxon>
        <taxon>Pseudomonadota</taxon>
        <taxon>Betaproteobacteria</taxon>
        <taxon>Burkholderiales</taxon>
        <taxon>Sphaerotilaceae</taxon>
        <taxon>Pseudaquabacterium</taxon>
    </lineage>
</organism>
<dbReference type="Proteomes" id="UP001368500">
    <property type="component" value="Unassembled WGS sequence"/>
</dbReference>